<dbReference type="AlphaFoldDB" id="A0A2V5HF36"/>
<evidence type="ECO:0000313" key="1">
    <source>
        <dbReference type="EMBL" id="PYI21052.1"/>
    </source>
</evidence>
<name>A0A2V5HF36_ASPV1</name>
<protein>
    <recommendedName>
        <fullName evidence="3">AAA+ ATPase domain-containing protein</fullName>
    </recommendedName>
</protein>
<keyword evidence="2" id="KW-1185">Reference proteome</keyword>
<dbReference type="EMBL" id="KZ825120">
    <property type="protein sequence ID" value="PYI21052.1"/>
    <property type="molecule type" value="Genomic_DNA"/>
</dbReference>
<organism evidence="1 2">
    <name type="scientific">Aspergillus violaceofuscus (strain CBS 115571)</name>
    <dbReference type="NCBI Taxonomy" id="1450538"/>
    <lineage>
        <taxon>Eukaryota</taxon>
        <taxon>Fungi</taxon>
        <taxon>Dikarya</taxon>
        <taxon>Ascomycota</taxon>
        <taxon>Pezizomycotina</taxon>
        <taxon>Eurotiomycetes</taxon>
        <taxon>Eurotiomycetidae</taxon>
        <taxon>Eurotiales</taxon>
        <taxon>Aspergillaceae</taxon>
        <taxon>Aspergillus</taxon>
    </lineage>
</organism>
<accession>A0A2V5HF36</accession>
<sequence length="340" mass="39559">PNKWIYPRPDTVSKLADAVDSYDRVLVRGTPATGKTTLCELLHNYYLDHHRTVYWLPSWARMKSRGRSPWRQFSRRLRRLYPEFDETWASVPRKTVILIDEAQGSYHDAIFWNTVIKDHSFGLCPASIKICLFAHYGDPVTAVEWTDEYCPARWNGEMHVTLTPQPGRFSPCSRDIGLLYTESEFREVVTHLTAVKFNDKFAVDDTAMDYLYKLTSAHPGVVQLWLRFFTWYHRDLIKQGNIHTITMDHVLEVLKDKGQFFRSLMQYAAGRSFPDHHDSTFTSKVVDVLGQILAKGSIRFDIKDVAMRTCYERGWAHRSSGLEWDEDENVLVLPSHVHET</sequence>
<proteinExistence type="predicted"/>
<gene>
    <name evidence="1" type="ORF">BO99DRAFT_329314</name>
</gene>
<dbReference type="InterPro" id="IPR027417">
    <property type="entry name" value="P-loop_NTPase"/>
</dbReference>
<dbReference type="SUPFAM" id="SSF52540">
    <property type="entry name" value="P-loop containing nucleoside triphosphate hydrolases"/>
    <property type="match status" value="1"/>
</dbReference>
<evidence type="ECO:0000313" key="2">
    <source>
        <dbReference type="Proteomes" id="UP000249829"/>
    </source>
</evidence>
<dbReference type="STRING" id="1450538.A0A2V5HF36"/>
<dbReference type="OMA" id="EAMLSCI"/>
<reference evidence="1 2" key="1">
    <citation type="submission" date="2018-02" db="EMBL/GenBank/DDBJ databases">
        <title>The genomes of Aspergillus section Nigri reveals drivers in fungal speciation.</title>
        <authorList>
            <consortium name="DOE Joint Genome Institute"/>
            <person name="Vesth T.C."/>
            <person name="Nybo J."/>
            <person name="Theobald S."/>
            <person name="Brandl J."/>
            <person name="Frisvad J.C."/>
            <person name="Nielsen K.F."/>
            <person name="Lyhne E.K."/>
            <person name="Kogle M.E."/>
            <person name="Kuo A."/>
            <person name="Riley R."/>
            <person name="Clum A."/>
            <person name="Nolan M."/>
            <person name="Lipzen A."/>
            <person name="Salamov A."/>
            <person name="Henrissat B."/>
            <person name="Wiebenga A."/>
            <person name="De vries R.P."/>
            <person name="Grigoriev I.V."/>
            <person name="Mortensen U.H."/>
            <person name="Andersen M.R."/>
            <person name="Baker S.E."/>
        </authorList>
    </citation>
    <scope>NUCLEOTIDE SEQUENCE [LARGE SCALE GENOMIC DNA]</scope>
    <source>
        <strain evidence="1 2">CBS 115571</strain>
    </source>
</reference>
<dbReference type="Gene3D" id="3.40.50.300">
    <property type="entry name" value="P-loop containing nucleotide triphosphate hydrolases"/>
    <property type="match status" value="1"/>
</dbReference>
<dbReference type="Proteomes" id="UP000249829">
    <property type="component" value="Unassembled WGS sequence"/>
</dbReference>
<feature type="non-terminal residue" evidence="1">
    <location>
        <position position="1"/>
    </location>
</feature>
<evidence type="ECO:0008006" key="3">
    <source>
        <dbReference type="Google" id="ProtNLM"/>
    </source>
</evidence>